<proteinExistence type="predicted"/>
<protein>
    <recommendedName>
        <fullName evidence="3">Knr4/Smi1-like domain-containing protein</fullName>
    </recommendedName>
</protein>
<evidence type="ECO:0008006" key="3">
    <source>
        <dbReference type="Google" id="ProtNLM"/>
    </source>
</evidence>
<organism evidence="1 2">
    <name type="scientific">Paenibacillus alvei</name>
    <name type="common">Bacillus alvei</name>
    <dbReference type="NCBI Taxonomy" id="44250"/>
    <lineage>
        <taxon>Bacteria</taxon>
        <taxon>Bacillati</taxon>
        <taxon>Bacillota</taxon>
        <taxon>Bacilli</taxon>
        <taxon>Bacillales</taxon>
        <taxon>Paenibacillaceae</taxon>
        <taxon>Paenibacillus</taxon>
    </lineage>
</organism>
<reference evidence="2" key="1">
    <citation type="submission" date="2018-08" db="EMBL/GenBank/DDBJ databases">
        <authorList>
            <person name="Chevrot R."/>
        </authorList>
    </citation>
    <scope>NUCLEOTIDE SEQUENCE [LARGE SCALE GENOMIC DNA]</scope>
</reference>
<name>A0A383R661_PAEAL</name>
<dbReference type="AlphaFoldDB" id="A0A383R661"/>
<evidence type="ECO:0000313" key="1">
    <source>
        <dbReference type="EMBL" id="SYX81816.1"/>
    </source>
</evidence>
<dbReference type="Proteomes" id="UP000304148">
    <property type="component" value="Chromosome"/>
</dbReference>
<accession>A0A383R661</accession>
<sequence length="272" mass="31602">MQMPIKSNHIPPIGDCTNLFERLSKYISRFDEKWIDEIEPAKKEDIDTLKNLTQINNYNYHFPKEYEIYLNYMGQDDKGLLKTQLPGYASISQIIESYEGIHEEQPDTLSDKYIHFFQNELFDGQLSFDFTQTDNPQIVMTDEDSQFVSYFADSFEKFLFQCAFSKYEGLNYDKCIVFSGSPNMLKEALKKHNESDVFGVIDKFSKTCDFQRAWFSDLTHHIGFKDGISFYIENRNNSLCGFVAGDLAGDLDKQIENICETLLAELNVNKNN</sequence>
<dbReference type="RefSeq" id="WP_138184374.1">
    <property type="nucleotide sequence ID" value="NZ_LS992241.1"/>
</dbReference>
<evidence type="ECO:0000313" key="2">
    <source>
        <dbReference type="Proteomes" id="UP000304148"/>
    </source>
</evidence>
<dbReference type="InterPro" id="IPR037883">
    <property type="entry name" value="Knr4/Smi1-like_sf"/>
</dbReference>
<dbReference type="SUPFAM" id="SSF160631">
    <property type="entry name" value="SMI1/KNR4-like"/>
    <property type="match status" value="1"/>
</dbReference>
<dbReference type="EMBL" id="LS992241">
    <property type="protein sequence ID" value="SYX81816.1"/>
    <property type="molecule type" value="Genomic_DNA"/>
</dbReference>
<gene>
    <name evidence="1" type="ORF">PBLR_10235</name>
</gene>
<dbReference type="Gene3D" id="3.40.1580.10">
    <property type="entry name" value="SMI1/KNR4-like"/>
    <property type="match status" value="1"/>
</dbReference>